<dbReference type="Pfam" id="PF00534">
    <property type="entry name" value="Glycos_transf_1"/>
    <property type="match status" value="1"/>
</dbReference>
<dbReference type="Gene3D" id="3.40.50.2000">
    <property type="entry name" value="Glycogen Phosphorylase B"/>
    <property type="match status" value="2"/>
</dbReference>
<feature type="domain" description="Glycosyl transferase family 1" evidence="1">
    <location>
        <begin position="180"/>
        <end position="342"/>
    </location>
</feature>
<keyword evidence="4" id="KW-1185">Reference proteome</keyword>
<accession>A0ABT3P010</accession>
<dbReference type="Pfam" id="PF13439">
    <property type="entry name" value="Glyco_transf_4"/>
    <property type="match status" value="1"/>
</dbReference>
<name>A0ABT3P010_9PROT</name>
<protein>
    <submittedName>
        <fullName evidence="3">Glycosyltransferase</fullName>
        <ecNumber evidence="3">2.4.-.-</ecNumber>
    </submittedName>
</protein>
<dbReference type="EC" id="2.4.-.-" evidence="3"/>
<dbReference type="InterPro" id="IPR001296">
    <property type="entry name" value="Glyco_trans_1"/>
</dbReference>
<proteinExistence type="predicted"/>
<keyword evidence="3" id="KW-0808">Transferase</keyword>
<dbReference type="RefSeq" id="WP_301591947.1">
    <property type="nucleotide sequence ID" value="NZ_JAPFQI010000021.1"/>
</dbReference>
<comment type="caution">
    <text evidence="3">The sequence shown here is derived from an EMBL/GenBank/DDBJ whole genome shotgun (WGS) entry which is preliminary data.</text>
</comment>
<dbReference type="Proteomes" id="UP001526430">
    <property type="component" value="Unassembled WGS sequence"/>
</dbReference>
<dbReference type="SUPFAM" id="SSF53756">
    <property type="entry name" value="UDP-Glycosyltransferase/glycogen phosphorylase"/>
    <property type="match status" value="1"/>
</dbReference>
<organism evidence="3 4">
    <name type="scientific">Sabulicella glaciei</name>
    <dbReference type="NCBI Taxonomy" id="2984948"/>
    <lineage>
        <taxon>Bacteria</taxon>
        <taxon>Pseudomonadati</taxon>
        <taxon>Pseudomonadota</taxon>
        <taxon>Alphaproteobacteria</taxon>
        <taxon>Acetobacterales</taxon>
        <taxon>Acetobacteraceae</taxon>
        <taxon>Sabulicella</taxon>
    </lineage>
</organism>
<keyword evidence="3" id="KW-0328">Glycosyltransferase</keyword>
<dbReference type="PANTHER" id="PTHR12526">
    <property type="entry name" value="GLYCOSYLTRANSFERASE"/>
    <property type="match status" value="1"/>
</dbReference>
<dbReference type="EMBL" id="JAPFQI010000021">
    <property type="protein sequence ID" value="MCW8087741.1"/>
    <property type="molecule type" value="Genomic_DNA"/>
</dbReference>
<dbReference type="GO" id="GO:0016757">
    <property type="term" value="F:glycosyltransferase activity"/>
    <property type="evidence" value="ECO:0007669"/>
    <property type="project" value="UniProtKB-KW"/>
</dbReference>
<evidence type="ECO:0000259" key="2">
    <source>
        <dbReference type="Pfam" id="PF13439"/>
    </source>
</evidence>
<evidence type="ECO:0000313" key="3">
    <source>
        <dbReference type="EMBL" id="MCW8087741.1"/>
    </source>
</evidence>
<feature type="domain" description="Glycosyltransferase subfamily 4-like N-terminal" evidence="2">
    <location>
        <begin position="13"/>
        <end position="167"/>
    </location>
</feature>
<dbReference type="PANTHER" id="PTHR12526:SF636">
    <property type="entry name" value="BLL3647 PROTEIN"/>
    <property type="match status" value="1"/>
</dbReference>
<gene>
    <name evidence="3" type="ORF">OF850_19215</name>
</gene>
<dbReference type="InterPro" id="IPR028098">
    <property type="entry name" value="Glyco_trans_4-like_N"/>
</dbReference>
<evidence type="ECO:0000313" key="4">
    <source>
        <dbReference type="Proteomes" id="UP001526430"/>
    </source>
</evidence>
<reference evidence="3 4" key="1">
    <citation type="submission" date="2022-10" db="EMBL/GenBank/DDBJ databases">
        <title>Roseococcus glaciei nov., sp. nov., isolated from glacier.</title>
        <authorList>
            <person name="Liu Q."/>
            <person name="Xin Y.-H."/>
        </authorList>
    </citation>
    <scope>NUCLEOTIDE SEQUENCE [LARGE SCALE GENOMIC DNA]</scope>
    <source>
        <strain evidence="3 4">MDT2-1-1</strain>
    </source>
</reference>
<sequence>MTAVAHLLSGLTIGGKERAALRLARRGLREGQDHALVLFDQPFRGPETDFDPGEVPTHFLPRGGGLDLRFAWRLARLLRRMGAGAIHAHNDTALFYAALASRLLLRRPPRVVATFHTWPSHPTSHARRLNRLASRVAEVAAVSDELSERLRVAGWLGPCSTIWNGVDQGEFFPAPAPPSWRREMGIGDDAILVGHVARLDPIKRHADLLEAAATLARTAPRVVFLLVGQGPLAEQVRRDAAGLGNIRFLSQAADMAALMRGLDLITLCSAHEAAPLVLLEGMACGVPVVATHVGGIPHMVGTGGDAAGLLVPPFDPSSLAAAIGRLAAHAEERAHFSAAAARRAAAFSFEAEWSAYDRLYRGEA</sequence>
<evidence type="ECO:0000259" key="1">
    <source>
        <dbReference type="Pfam" id="PF00534"/>
    </source>
</evidence>